<evidence type="ECO:0000259" key="8">
    <source>
        <dbReference type="PROSITE" id="PS50865"/>
    </source>
</evidence>
<feature type="coiled-coil region" evidence="5">
    <location>
        <begin position="310"/>
        <end position="383"/>
    </location>
</feature>
<proteinExistence type="predicted"/>
<evidence type="ECO:0000256" key="5">
    <source>
        <dbReference type="SAM" id="Coils"/>
    </source>
</evidence>
<name>A0AAV1A8I0_VICFA</name>
<dbReference type="EMBL" id="OX451739">
    <property type="protein sequence ID" value="CAI8607015.1"/>
    <property type="molecule type" value="Genomic_DNA"/>
</dbReference>
<dbReference type="GO" id="GO:0008270">
    <property type="term" value="F:zinc ion binding"/>
    <property type="evidence" value="ECO:0007669"/>
    <property type="project" value="UniProtKB-KW"/>
</dbReference>
<keyword evidence="1" id="KW-0479">Metal-binding</keyword>
<dbReference type="PANTHER" id="PTHR12298:SF4">
    <property type="entry name" value="PROGRAMMED CELL DEATH PROTEIN 2"/>
    <property type="match status" value="1"/>
</dbReference>
<evidence type="ECO:0000256" key="2">
    <source>
        <dbReference type="ARBA" id="ARBA00022771"/>
    </source>
</evidence>
<evidence type="ECO:0000313" key="10">
    <source>
        <dbReference type="Proteomes" id="UP001157006"/>
    </source>
</evidence>
<dbReference type="InterPro" id="IPR002893">
    <property type="entry name" value="Znf_MYND"/>
</dbReference>
<dbReference type="Pfam" id="PF01753">
    <property type="entry name" value="zf-MYND"/>
    <property type="match status" value="2"/>
</dbReference>
<dbReference type="PANTHER" id="PTHR12298">
    <property type="entry name" value="PCDC2 PROGRAMMED CELL DEATH PROTEIN 2 -RELATED"/>
    <property type="match status" value="1"/>
</dbReference>
<evidence type="ECO:0000256" key="1">
    <source>
        <dbReference type="ARBA" id="ARBA00022723"/>
    </source>
</evidence>
<feature type="signal peptide" evidence="6">
    <location>
        <begin position="1"/>
        <end position="19"/>
    </location>
</feature>
<evidence type="ECO:0000256" key="3">
    <source>
        <dbReference type="ARBA" id="ARBA00022833"/>
    </source>
</evidence>
<protein>
    <submittedName>
        <fullName evidence="9">Uncharacterized protein</fullName>
    </submittedName>
</protein>
<keyword evidence="3" id="KW-0862">Zinc</keyword>
<keyword evidence="6" id="KW-0732">Signal</keyword>
<dbReference type="InterPro" id="IPR001841">
    <property type="entry name" value="Znf_RING"/>
</dbReference>
<dbReference type="SUPFAM" id="SSF144232">
    <property type="entry name" value="HIT/MYND zinc finger-like"/>
    <property type="match status" value="2"/>
</dbReference>
<dbReference type="Proteomes" id="UP001157006">
    <property type="component" value="Chromosome 4"/>
</dbReference>
<dbReference type="Gene3D" id="6.10.140.2220">
    <property type="match status" value="2"/>
</dbReference>
<dbReference type="PROSITE" id="PS50865">
    <property type="entry name" value="ZF_MYND_2"/>
    <property type="match status" value="2"/>
</dbReference>
<evidence type="ECO:0000256" key="4">
    <source>
        <dbReference type="PROSITE-ProRule" id="PRU00134"/>
    </source>
</evidence>
<dbReference type="Pfam" id="PF13920">
    <property type="entry name" value="zf-C3HC4_3"/>
    <property type="match status" value="1"/>
</dbReference>
<sequence>MIILLIGFLAWLENKVTKSNEVMEEVMQVSHEINILFEQDGDENEFCVCSFCGKLRNIITRCSRCKNAIYCSKTCHIMHWRFGHKDECVEIVSAEDHGVQCFLLEPENESCKYSLKEEDEGDVYYIEGGENRDEPIKETARRKFQDDGCAVCGNSCSKKCSRCKTIKYCSQTCQHFDWKSGHKLQCRVKKKIPTQETTNNQKWHASENVIMPPNLNEVKDDDHSYDPLCLEFYSEENTNTKALILSSQEASNKVDEVEEQLRNLKQELEMIRSENISLQSKNNYWEVRAKYSADRLYRFKKENEHQLFILKHENELISNAEKQARQLVTNLFQRIHCLQISVETQVAERKKQEEIIHMLQNECNKAKREFQEQNNYVERLRQKLDNVSKFPMKIAQESGEKIAITSNVMSAGESKVPAVEVSKTISLSRNPTLTSQCCTICLGNEKDMAFGCGHMTCRECGTKIRKCHICRKKITNRIRLFPG</sequence>
<accession>A0AAV1A8I0</accession>
<dbReference type="GO" id="GO:0005634">
    <property type="term" value="C:nucleus"/>
    <property type="evidence" value="ECO:0007669"/>
    <property type="project" value="TreeGrafter"/>
</dbReference>
<feature type="domain" description="MYND-type" evidence="8">
    <location>
        <begin position="49"/>
        <end position="88"/>
    </location>
</feature>
<dbReference type="Gene3D" id="3.30.40.10">
    <property type="entry name" value="Zinc/RING finger domain, C3HC4 (zinc finger)"/>
    <property type="match status" value="1"/>
</dbReference>
<organism evidence="9 10">
    <name type="scientific">Vicia faba</name>
    <name type="common">Broad bean</name>
    <name type="synonym">Faba vulgaris</name>
    <dbReference type="NCBI Taxonomy" id="3906"/>
    <lineage>
        <taxon>Eukaryota</taxon>
        <taxon>Viridiplantae</taxon>
        <taxon>Streptophyta</taxon>
        <taxon>Embryophyta</taxon>
        <taxon>Tracheophyta</taxon>
        <taxon>Spermatophyta</taxon>
        <taxon>Magnoliopsida</taxon>
        <taxon>eudicotyledons</taxon>
        <taxon>Gunneridae</taxon>
        <taxon>Pentapetalae</taxon>
        <taxon>rosids</taxon>
        <taxon>fabids</taxon>
        <taxon>Fabales</taxon>
        <taxon>Fabaceae</taxon>
        <taxon>Papilionoideae</taxon>
        <taxon>50 kb inversion clade</taxon>
        <taxon>NPAAA clade</taxon>
        <taxon>Hologalegina</taxon>
        <taxon>IRL clade</taxon>
        <taxon>Fabeae</taxon>
        <taxon>Vicia</taxon>
    </lineage>
</organism>
<dbReference type="SUPFAM" id="SSF57850">
    <property type="entry name" value="RING/U-box"/>
    <property type="match status" value="1"/>
</dbReference>
<keyword evidence="5" id="KW-0175">Coiled coil</keyword>
<dbReference type="PROSITE" id="PS50089">
    <property type="entry name" value="ZF_RING_2"/>
    <property type="match status" value="1"/>
</dbReference>
<reference evidence="9 10" key="1">
    <citation type="submission" date="2023-01" db="EMBL/GenBank/DDBJ databases">
        <authorList>
            <person name="Kreplak J."/>
        </authorList>
    </citation>
    <scope>NUCLEOTIDE SEQUENCE [LARGE SCALE GENOMIC DNA]</scope>
</reference>
<dbReference type="PROSITE" id="PS01360">
    <property type="entry name" value="ZF_MYND_1"/>
    <property type="match status" value="1"/>
</dbReference>
<keyword evidence="10" id="KW-1185">Reference proteome</keyword>
<evidence type="ECO:0000313" key="9">
    <source>
        <dbReference type="EMBL" id="CAI8607015.1"/>
    </source>
</evidence>
<keyword evidence="2 4" id="KW-0863">Zinc-finger</keyword>
<dbReference type="InterPro" id="IPR013083">
    <property type="entry name" value="Znf_RING/FYVE/PHD"/>
</dbReference>
<gene>
    <name evidence="9" type="ORF">VFH_IV018360</name>
</gene>
<evidence type="ECO:0000256" key="6">
    <source>
        <dbReference type="SAM" id="SignalP"/>
    </source>
</evidence>
<feature type="chain" id="PRO_5043818902" evidence="6">
    <location>
        <begin position="20"/>
        <end position="483"/>
    </location>
</feature>
<dbReference type="AlphaFoldDB" id="A0AAV1A8I0"/>
<evidence type="ECO:0000259" key="7">
    <source>
        <dbReference type="PROSITE" id="PS50089"/>
    </source>
</evidence>
<feature type="coiled-coil region" evidence="5">
    <location>
        <begin position="247"/>
        <end position="281"/>
    </location>
</feature>
<feature type="domain" description="RING-type" evidence="7">
    <location>
        <begin position="438"/>
        <end position="471"/>
    </location>
</feature>
<feature type="domain" description="MYND-type" evidence="8">
    <location>
        <begin position="149"/>
        <end position="186"/>
    </location>
</feature>